<evidence type="ECO:0000313" key="3">
    <source>
        <dbReference type="Proteomes" id="UP000192907"/>
    </source>
</evidence>
<organism evidence="2 3">
    <name type="scientific">Pseudobacteriovorax antillogorgiicola</name>
    <dbReference type="NCBI Taxonomy" id="1513793"/>
    <lineage>
        <taxon>Bacteria</taxon>
        <taxon>Pseudomonadati</taxon>
        <taxon>Bdellovibrionota</taxon>
        <taxon>Oligoflexia</taxon>
        <taxon>Oligoflexales</taxon>
        <taxon>Pseudobacteriovoracaceae</taxon>
        <taxon>Pseudobacteriovorax</taxon>
    </lineage>
</organism>
<dbReference type="EMBL" id="FWZT01000020">
    <property type="protein sequence ID" value="SMF60130.1"/>
    <property type="molecule type" value="Genomic_DNA"/>
</dbReference>
<dbReference type="Proteomes" id="UP000192907">
    <property type="component" value="Unassembled WGS sequence"/>
</dbReference>
<keyword evidence="3" id="KW-1185">Reference proteome</keyword>
<evidence type="ECO:0000259" key="1">
    <source>
        <dbReference type="SMART" id="SM00235"/>
    </source>
</evidence>
<gene>
    <name evidence="2" type="ORF">SAMN06296036_12097</name>
</gene>
<proteinExistence type="predicted"/>
<name>A0A1Y6CGD8_9BACT</name>
<dbReference type="InterPro" id="IPR006026">
    <property type="entry name" value="Peptidase_Metallo"/>
</dbReference>
<dbReference type="SMART" id="SM00235">
    <property type="entry name" value="ZnMc"/>
    <property type="match status" value="1"/>
</dbReference>
<dbReference type="GO" id="GO:0008237">
    <property type="term" value="F:metallopeptidase activity"/>
    <property type="evidence" value="ECO:0007669"/>
    <property type="project" value="InterPro"/>
</dbReference>
<feature type="domain" description="Peptidase metallopeptidase" evidence="1">
    <location>
        <begin position="31"/>
        <end position="189"/>
    </location>
</feature>
<reference evidence="3" key="1">
    <citation type="submission" date="2017-04" db="EMBL/GenBank/DDBJ databases">
        <authorList>
            <person name="Varghese N."/>
            <person name="Submissions S."/>
        </authorList>
    </citation>
    <scope>NUCLEOTIDE SEQUENCE [LARGE SCALE GENOMIC DNA]</scope>
    <source>
        <strain evidence="3">RKEM611</strain>
    </source>
</reference>
<sequence>MRRFSTLLALVLINSCGAETQHSSPSGIADNSNLWPNPGAIPVCFTNSADHPAVALDVQRRVTRNYNQTQNIRFTGWGECDNNTPSPAIRIGLTPVDFWTLIFIGNVTGCSQLGPGVDSFSDCTDITPADNFNMFIDPAQYVGTDVHEFGHALGLRHEHARTDAPVNCQTGESAPEAGHIVYFGDDFDSDSVMGYCNGTNDLSADDIATLDALYP</sequence>
<protein>
    <submittedName>
        <fullName evidence="2">Astacin (Peptidase family M12A)</fullName>
    </submittedName>
</protein>
<dbReference type="AlphaFoldDB" id="A0A1Y6CGD8"/>
<dbReference type="RefSeq" id="WP_132322821.1">
    <property type="nucleotide sequence ID" value="NZ_FWZT01000020.1"/>
</dbReference>
<dbReference type="InterPro" id="IPR024079">
    <property type="entry name" value="MetalloPept_cat_dom_sf"/>
</dbReference>
<dbReference type="Gene3D" id="3.40.390.10">
    <property type="entry name" value="Collagenase (Catalytic Domain)"/>
    <property type="match status" value="1"/>
</dbReference>
<dbReference type="GO" id="GO:0008270">
    <property type="term" value="F:zinc ion binding"/>
    <property type="evidence" value="ECO:0007669"/>
    <property type="project" value="InterPro"/>
</dbReference>
<evidence type="ECO:0000313" key="2">
    <source>
        <dbReference type="EMBL" id="SMF60130.1"/>
    </source>
</evidence>
<dbReference type="GO" id="GO:0006508">
    <property type="term" value="P:proteolysis"/>
    <property type="evidence" value="ECO:0007669"/>
    <property type="project" value="InterPro"/>
</dbReference>
<dbReference type="OrthoDB" id="9008848at2"/>
<accession>A0A1Y6CGD8</accession>
<dbReference type="SUPFAM" id="SSF55486">
    <property type="entry name" value="Metalloproteases ('zincins'), catalytic domain"/>
    <property type="match status" value="1"/>
</dbReference>